<dbReference type="Pfam" id="PF01476">
    <property type="entry name" value="LysM"/>
    <property type="match status" value="2"/>
</dbReference>
<dbReference type="PROSITE" id="PS51782">
    <property type="entry name" value="LYSM"/>
    <property type="match status" value="2"/>
</dbReference>
<dbReference type="PANTHER" id="PTHR34997:SF2">
    <property type="entry name" value="LYSM DOMAIN-CONTAINING PROTEIN-RELATED"/>
    <property type="match status" value="1"/>
</dbReference>
<reference evidence="7" key="2">
    <citation type="submission" date="2023-05" db="EMBL/GenBank/DDBJ databases">
        <authorList>
            <consortium name="Lawrence Berkeley National Laboratory"/>
            <person name="Steindorff A."/>
            <person name="Hensen N."/>
            <person name="Bonometti L."/>
            <person name="Westerberg I."/>
            <person name="Brannstrom I.O."/>
            <person name="Guillou S."/>
            <person name="Cros-Aarteil S."/>
            <person name="Calhoun S."/>
            <person name="Haridas S."/>
            <person name="Kuo A."/>
            <person name="Mondo S."/>
            <person name="Pangilinan J."/>
            <person name="Riley R."/>
            <person name="Labutti K."/>
            <person name="Andreopoulos B."/>
            <person name="Lipzen A."/>
            <person name="Chen C."/>
            <person name="Yanf M."/>
            <person name="Daum C."/>
            <person name="Ng V."/>
            <person name="Clum A."/>
            <person name="Ohm R."/>
            <person name="Martin F."/>
            <person name="Silar P."/>
            <person name="Natvig D."/>
            <person name="Lalanne C."/>
            <person name="Gautier V."/>
            <person name="Ament-Velasquez S.L."/>
            <person name="Kruys A."/>
            <person name="Hutchinson M.I."/>
            <person name="Powell A.J."/>
            <person name="Barry K."/>
            <person name="Miller A.N."/>
            <person name="Grigoriev I.V."/>
            <person name="Debuchy R."/>
            <person name="Gladieux P."/>
            <person name="Thoren M.H."/>
            <person name="Johannesson H."/>
        </authorList>
    </citation>
    <scope>NUCLEOTIDE SEQUENCE</scope>
    <source>
        <strain evidence="7">PSN243</strain>
    </source>
</reference>
<evidence type="ECO:0000256" key="4">
    <source>
        <dbReference type="ARBA" id="ARBA00044955"/>
    </source>
</evidence>
<evidence type="ECO:0000313" key="7">
    <source>
        <dbReference type="EMBL" id="KAK4443888.1"/>
    </source>
</evidence>
<dbReference type="SUPFAM" id="SSF54106">
    <property type="entry name" value="LysM domain"/>
    <property type="match status" value="2"/>
</dbReference>
<dbReference type="CDD" id="cd00118">
    <property type="entry name" value="LysM"/>
    <property type="match status" value="2"/>
</dbReference>
<gene>
    <name evidence="7" type="ORF">QBC34DRAFT_310143</name>
</gene>
<evidence type="ECO:0000256" key="2">
    <source>
        <dbReference type="ARBA" id="ARBA00022729"/>
    </source>
</evidence>
<dbReference type="SMART" id="SM00257">
    <property type="entry name" value="LysM"/>
    <property type="match status" value="2"/>
</dbReference>
<feature type="domain" description="LysM" evidence="6">
    <location>
        <begin position="40"/>
        <end position="87"/>
    </location>
</feature>
<protein>
    <recommendedName>
        <fullName evidence="6">LysM domain-containing protein</fullName>
    </recommendedName>
</protein>
<dbReference type="GO" id="GO:0008061">
    <property type="term" value="F:chitin binding"/>
    <property type="evidence" value="ECO:0007669"/>
    <property type="project" value="UniProtKB-KW"/>
</dbReference>
<evidence type="ECO:0000256" key="5">
    <source>
        <dbReference type="SAM" id="SignalP"/>
    </source>
</evidence>
<dbReference type="InterPro" id="IPR052210">
    <property type="entry name" value="LysM1-like"/>
</dbReference>
<dbReference type="Gene3D" id="3.10.350.10">
    <property type="entry name" value="LysM domain"/>
    <property type="match status" value="6"/>
</dbReference>
<keyword evidence="8" id="KW-1185">Reference proteome</keyword>
<dbReference type="InterPro" id="IPR018392">
    <property type="entry name" value="LysM"/>
</dbReference>
<keyword evidence="2 5" id="KW-0732">Signal</keyword>
<keyword evidence="3" id="KW-0843">Virulence</keyword>
<dbReference type="Proteomes" id="UP001321760">
    <property type="component" value="Unassembled WGS sequence"/>
</dbReference>
<dbReference type="PANTHER" id="PTHR34997">
    <property type="entry name" value="AM15"/>
    <property type="match status" value="1"/>
</dbReference>
<keyword evidence="1" id="KW-0147">Chitin-binding</keyword>
<feature type="domain" description="LysM" evidence="6">
    <location>
        <begin position="540"/>
        <end position="588"/>
    </location>
</feature>
<comment type="similarity">
    <text evidence="4">Belongs to the secreted LysM effector family.</text>
</comment>
<feature type="signal peptide" evidence="5">
    <location>
        <begin position="1"/>
        <end position="21"/>
    </location>
</feature>
<evidence type="ECO:0000256" key="1">
    <source>
        <dbReference type="ARBA" id="ARBA00022669"/>
    </source>
</evidence>
<feature type="chain" id="PRO_5043339524" description="LysM domain-containing protein" evidence="5">
    <location>
        <begin position="22"/>
        <end position="605"/>
    </location>
</feature>
<proteinExistence type="inferred from homology"/>
<name>A0AAV9G5Z0_9PEZI</name>
<dbReference type="AlphaFoldDB" id="A0AAV9G5Z0"/>
<organism evidence="7 8">
    <name type="scientific">Podospora aff. communis PSN243</name>
    <dbReference type="NCBI Taxonomy" id="3040156"/>
    <lineage>
        <taxon>Eukaryota</taxon>
        <taxon>Fungi</taxon>
        <taxon>Dikarya</taxon>
        <taxon>Ascomycota</taxon>
        <taxon>Pezizomycotina</taxon>
        <taxon>Sordariomycetes</taxon>
        <taxon>Sordariomycetidae</taxon>
        <taxon>Sordariales</taxon>
        <taxon>Podosporaceae</taxon>
        <taxon>Podospora</taxon>
    </lineage>
</organism>
<evidence type="ECO:0000313" key="8">
    <source>
        <dbReference type="Proteomes" id="UP001321760"/>
    </source>
</evidence>
<dbReference type="InterPro" id="IPR036779">
    <property type="entry name" value="LysM_dom_sf"/>
</dbReference>
<evidence type="ECO:0000256" key="3">
    <source>
        <dbReference type="ARBA" id="ARBA00023026"/>
    </source>
</evidence>
<comment type="caution">
    <text evidence="7">The sequence shown here is derived from an EMBL/GenBank/DDBJ whole genome shotgun (WGS) entry which is preliminary data.</text>
</comment>
<accession>A0AAV9G5Z0</accession>
<dbReference type="EMBL" id="MU865985">
    <property type="protein sequence ID" value="KAK4443888.1"/>
    <property type="molecule type" value="Genomic_DNA"/>
</dbReference>
<evidence type="ECO:0000259" key="6">
    <source>
        <dbReference type="PROSITE" id="PS51782"/>
    </source>
</evidence>
<sequence>MSSTTWLKLAIAAVVSLSARAQDSSPTGPTFPNMAANCNAFHTVVSGDGCISISALYGITLAQFYEWNPDIEDDCATNFWLGSAYCVGVGAAIISSASSSAPPLSSAASASSSVPSSVISSASSISTPPYSPLHPITEYPITTIPIETTFPPTRTQSGQPASCTNWYLPDARENCANVIAQFSGLTPEELLAWNPTLGEDCGGLYAGWWVCVGVRTSRTIDMDFTTSDITSVDVPTATEFTSQTWPTISSYVPEPTHAGTVAGCLEYAKAEADDTCLNFVDGEMLTEAQFFELNPGLEDNCEGLWANYYYCIVGPNGILNYPSPTTDVAPTPTPSGQINTCVRWFMPGLGLNCAGIAHAFGSFSEAEFISWNPSVGATCRSIRPDQWYCIGIPSTPTTRTTPLVPDIPTSTSVSPPTQTGVASNCEKWWYVGKGDTCSRITYIHDIELGDFLDMNPAIGTLTTNTCEDLERDVYVCVALSEAPSSSAVSSSVPSSITPSSAASSVASSIVPSSVASPTSSAPAITTPTPIQAGMVAGCRRFYMAQTGDGCWAISDSAGITLSDFYDWNPALNLSGECSGLWLNYYYCIGIAGPTTTISSGPPVRT</sequence>
<reference evidence="7" key="1">
    <citation type="journal article" date="2023" name="Mol. Phylogenet. Evol.">
        <title>Genome-scale phylogeny and comparative genomics of the fungal order Sordariales.</title>
        <authorList>
            <person name="Hensen N."/>
            <person name="Bonometti L."/>
            <person name="Westerberg I."/>
            <person name="Brannstrom I.O."/>
            <person name="Guillou S."/>
            <person name="Cros-Aarteil S."/>
            <person name="Calhoun S."/>
            <person name="Haridas S."/>
            <person name="Kuo A."/>
            <person name="Mondo S."/>
            <person name="Pangilinan J."/>
            <person name="Riley R."/>
            <person name="LaButti K."/>
            <person name="Andreopoulos B."/>
            <person name="Lipzen A."/>
            <person name="Chen C."/>
            <person name="Yan M."/>
            <person name="Daum C."/>
            <person name="Ng V."/>
            <person name="Clum A."/>
            <person name="Steindorff A."/>
            <person name="Ohm R.A."/>
            <person name="Martin F."/>
            <person name="Silar P."/>
            <person name="Natvig D.O."/>
            <person name="Lalanne C."/>
            <person name="Gautier V."/>
            <person name="Ament-Velasquez S.L."/>
            <person name="Kruys A."/>
            <person name="Hutchinson M.I."/>
            <person name="Powell A.J."/>
            <person name="Barry K."/>
            <person name="Miller A.N."/>
            <person name="Grigoriev I.V."/>
            <person name="Debuchy R."/>
            <person name="Gladieux P."/>
            <person name="Hiltunen Thoren M."/>
            <person name="Johannesson H."/>
        </authorList>
    </citation>
    <scope>NUCLEOTIDE SEQUENCE</scope>
    <source>
        <strain evidence="7">PSN243</strain>
    </source>
</reference>